<dbReference type="SUPFAM" id="SSF56524">
    <property type="entry name" value="Oxidoreductase molybdopterin-binding domain"/>
    <property type="match status" value="1"/>
</dbReference>
<organism evidence="3 4">
    <name type="scientific">Methylocella tundrae</name>
    <dbReference type="NCBI Taxonomy" id="227605"/>
    <lineage>
        <taxon>Bacteria</taxon>
        <taxon>Pseudomonadati</taxon>
        <taxon>Pseudomonadota</taxon>
        <taxon>Alphaproteobacteria</taxon>
        <taxon>Hyphomicrobiales</taxon>
        <taxon>Beijerinckiaceae</taxon>
        <taxon>Methylocella</taxon>
    </lineage>
</organism>
<evidence type="ECO:0000259" key="2">
    <source>
        <dbReference type="Pfam" id="PF00174"/>
    </source>
</evidence>
<feature type="domain" description="Oxidoreductase molybdopterin-binding" evidence="2">
    <location>
        <begin position="91"/>
        <end position="167"/>
    </location>
</feature>
<evidence type="ECO:0000256" key="1">
    <source>
        <dbReference type="SAM" id="MobiDB-lite"/>
    </source>
</evidence>
<dbReference type="Gene3D" id="3.90.420.10">
    <property type="entry name" value="Oxidoreductase, molybdopterin-binding domain"/>
    <property type="match status" value="1"/>
</dbReference>
<accession>A0A8B6M7A2</accession>
<feature type="region of interest" description="Disordered" evidence="1">
    <location>
        <begin position="171"/>
        <end position="201"/>
    </location>
</feature>
<dbReference type="InterPro" id="IPR036374">
    <property type="entry name" value="OxRdtase_Mopterin-bd_sf"/>
</dbReference>
<evidence type="ECO:0000313" key="4">
    <source>
        <dbReference type="Proteomes" id="UP000485880"/>
    </source>
</evidence>
<reference evidence="3 4" key="1">
    <citation type="submission" date="2019-05" db="EMBL/GenBank/DDBJ databases">
        <authorList>
            <person name="Farhan Ul Haque M."/>
        </authorList>
    </citation>
    <scope>NUCLEOTIDE SEQUENCE [LARGE SCALE GENOMIC DNA]</scope>
    <source>
        <strain evidence="3">2</strain>
    </source>
</reference>
<dbReference type="AlphaFoldDB" id="A0A8B6M7A2"/>
<proteinExistence type="predicted"/>
<dbReference type="PANTHER" id="PTHR43032:SF2">
    <property type="entry name" value="BLL0505 PROTEIN"/>
    <property type="match status" value="1"/>
</dbReference>
<evidence type="ECO:0000313" key="3">
    <source>
        <dbReference type="EMBL" id="VTZ50923.1"/>
    </source>
</evidence>
<protein>
    <submittedName>
        <fullName evidence="3">DMSO/TMAO reductase YedYZ, molybdopterin-dependent catalytic subunit</fullName>
    </submittedName>
</protein>
<keyword evidence="4" id="KW-1185">Reference proteome</keyword>
<feature type="domain" description="Oxidoreductase molybdopterin-binding" evidence="2">
    <location>
        <begin position="201"/>
        <end position="260"/>
    </location>
</feature>
<dbReference type="RefSeq" id="WP_174512855.1">
    <property type="nucleotide sequence ID" value="NZ_CABFMQ020000087.1"/>
</dbReference>
<dbReference type="EMBL" id="CABFMQ020000087">
    <property type="protein sequence ID" value="VTZ50923.1"/>
    <property type="molecule type" value="Genomic_DNA"/>
</dbReference>
<dbReference type="PROSITE" id="PS51257">
    <property type="entry name" value="PROKAR_LIPOPROTEIN"/>
    <property type="match status" value="1"/>
</dbReference>
<dbReference type="InterPro" id="IPR000572">
    <property type="entry name" value="OxRdtase_Mopterin-bd_dom"/>
</dbReference>
<name>A0A8B6M7A2_METTU</name>
<dbReference type="Pfam" id="PF00174">
    <property type="entry name" value="Oxidored_molyb"/>
    <property type="match status" value="2"/>
</dbReference>
<dbReference type="PANTHER" id="PTHR43032">
    <property type="entry name" value="PROTEIN-METHIONINE-SULFOXIDE REDUCTASE"/>
    <property type="match status" value="1"/>
</dbReference>
<gene>
    <name evidence="3" type="ORF">MPC4_30107</name>
</gene>
<feature type="compositionally biased region" description="Acidic residues" evidence="1">
    <location>
        <begin position="178"/>
        <end position="188"/>
    </location>
</feature>
<comment type="caution">
    <text evidence="3">The sequence shown here is derived from an EMBL/GenBank/DDBJ whole genome shotgun (WGS) entry which is preliminary data.</text>
</comment>
<dbReference type="Proteomes" id="UP000485880">
    <property type="component" value="Unassembled WGS sequence"/>
</dbReference>
<sequence>MKRFFRLDRRGFLIGAAGVALAGCDRISESDQAQDVFDGVNELSYKAQRLLIGADRLAPEFAATEISRNFRANGSIDPKAPSYRELVRDQFTSWKLNVGGLVEKARDYSLDELRALPSRTQITRHDCVEGWSCIGKWKGVLLSTLLDEVRVKPQARYVAFYCADRLGADEAASNPNEAESDQETDPDEQPPQTGAALDDPSTHSYETIDLIDARHPQTILAYDMNDRVLPVAHGAPLRLRVERQLGYKMAKYIMRIELVESFAGIGRGKGGYWEDRGYDWYAGI</sequence>